<dbReference type="GO" id="GO:0016491">
    <property type="term" value="F:oxidoreductase activity"/>
    <property type="evidence" value="ECO:0007669"/>
    <property type="project" value="UniProtKB-KW"/>
</dbReference>
<evidence type="ECO:0000259" key="3">
    <source>
        <dbReference type="SMART" id="SM01008"/>
    </source>
</evidence>
<gene>
    <name evidence="4" type="ORF">SAMN05216377_10749</name>
</gene>
<evidence type="ECO:0000313" key="5">
    <source>
        <dbReference type="Proteomes" id="UP000198967"/>
    </source>
</evidence>
<evidence type="ECO:0000256" key="2">
    <source>
        <dbReference type="ARBA" id="ARBA00023002"/>
    </source>
</evidence>
<dbReference type="STRING" id="366584.SAMN05216377_10749"/>
<dbReference type="PANTHER" id="PTHR11908">
    <property type="entry name" value="XANTHINE DEHYDROGENASE"/>
    <property type="match status" value="1"/>
</dbReference>
<sequence>MTDVLEPRAIGRDLLRRDGGLKVRGTAVYADETPVPEGAGPPAYCRVVTSTVARGRIVDLDTTAAEALDGVQRVLTHATAEHLASTEDRELAVLQDAEVGFRGQIVAAVLADSDEIAREAAGLVEVRYAAEATNAELRAELRADRTDLYTPEKVNAGHETDTATGNMDDALALAPVTLERTYRTPMQHNNPMEPHATSALWTGTHLTLWDSTQSVHRVRDTVVQVFGLAPEQVRVVCPYVGGGFGSKGTPHANVVTAALAARALPGRLVRFALTRQEMFALAGHRTPTIQRLQLAAERDGTLRGIAIDVVEQTSKVKEFAEQTGVPTRTMYAAPNRRTTHRLAALDVPVPSWMRAPGECPGMFGPEVALDELAVELGIDPVELRIRNEPEVDPETGRPFSSRNLVACLRAGAERFGWADRDPEPGTRRVDGWWVGTGVAASVYPTIRMTKSTATVRREGDRYVGRIGAADLGTGAYTVLPQILADALGVDEARVDVLLGDTDLPEASVAGGSSGTTTWGSALVEAAREFRDEFGDDPREGDEAAADVPPNPAEQEYVMSAFGAQFAEVRVHADTGEVRVPRLYGVFACGRIVNPRTARSQLLGGMTMGLGMALHEQSLLDPRTGAVVNHDLAEYHVPANADVADLQAHWLDEDDPYVNPMGSKGVGEIGIVGTAAAVANAAWHATGVRVRDLPITLDKVLG</sequence>
<feature type="domain" description="Aldehyde oxidase/xanthine dehydrogenase a/b hammerhead" evidence="3">
    <location>
        <begin position="24"/>
        <end position="132"/>
    </location>
</feature>
<dbReference type="Gene3D" id="3.30.365.10">
    <property type="entry name" value="Aldehyde oxidase/xanthine dehydrogenase, molybdopterin binding domain"/>
    <property type="match status" value="4"/>
</dbReference>
<dbReference type="EMBL" id="FNBE01000007">
    <property type="protein sequence ID" value="SDF82728.1"/>
    <property type="molecule type" value="Genomic_DNA"/>
</dbReference>
<name>A0A1G7P8W3_PSEOR</name>
<proteinExistence type="predicted"/>
<dbReference type="Pfam" id="PF02738">
    <property type="entry name" value="MoCoBD_1"/>
    <property type="match status" value="1"/>
</dbReference>
<dbReference type="SUPFAM" id="SSF54665">
    <property type="entry name" value="CO dehydrogenase molybdoprotein N-domain-like"/>
    <property type="match status" value="1"/>
</dbReference>
<dbReference type="InterPro" id="IPR000674">
    <property type="entry name" value="Ald_Oxase/Xan_DH_a/b"/>
</dbReference>
<keyword evidence="1" id="KW-0500">Molybdenum</keyword>
<dbReference type="SMART" id="SM01008">
    <property type="entry name" value="Ald_Xan_dh_C"/>
    <property type="match status" value="1"/>
</dbReference>
<dbReference type="SUPFAM" id="SSF56003">
    <property type="entry name" value="Molybdenum cofactor-binding domain"/>
    <property type="match status" value="1"/>
</dbReference>
<dbReference type="PANTHER" id="PTHR11908:SF132">
    <property type="entry name" value="ALDEHYDE OXIDASE 1-RELATED"/>
    <property type="match status" value="1"/>
</dbReference>
<evidence type="ECO:0000313" key="4">
    <source>
        <dbReference type="EMBL" id="SDF82728.1"/>
    </source>
</evidence>
<dbReference type="InterPro" id="IPR046867">
    <property type="entry name" value="AldOxase/xan_DH_MoCoBD2"/>
</dbReference>
<dbReference type="InterPro" id="IPR008274">
    <property type="entry name" value="AldOxase/xan_DH_MoCoBD1"/>
</dbReference>
<dbReference type="AlphaFoldDB" id="A0A1G7P8W3"/>
<accession>A0A1G7P8W3</accession>
<evidence type="ECO:0000256" key="1">
    <source>
        <dbReference type="ARBA" id="ARBA00022505"/>
    </source>
</evidence>
<dbReference type="InterPro" id="IPR016208">
    <property type="entry name" value="Ald_Oxase/xanthine_DH-like"/>
</dbReference>
<dbReference type="InterPro" id="IPR037165">
    <property type="entry name" value="AldOxase/xan_DH_Mopterin-bd_sf"/>
</dbReference>
<dbReference type="Pfam" id="PF01315">
    <property type="entry name" value="Ald_Xan_dh_C"/>
    <property type="match status" value="1"/>
</dbReference>
<dbReference type="Gene3D" id="3.90.1170.50">
    <property type="entry name" value="Aldehyde oxidase/xanthine dehydrogenase, a/b hammerhead"/>
    <property type="match status" value="1"/>
</dbReference>
<dbReference type="Proteomes" id="UP000198967">
    <property type="component" value="Unassembled WGS sequence"/>
</dbReference>
<dbReference type="Pfam" id="PF20256">
    <property type="entry name" value="MoCoBD_2"/>
    <property type="match status" value="2"/>
</dbReference>
<dbReference type="OrthoDB" id="135295at2"/>
<reference evidence="4 5" key="1">
    <citation type="submission" date="2016-10" db="EMBL/GenBank/DDBJ databases">
        <authorList>
            <person name="de Groot N.N."/>
        </authorList>
    </citation>
    <scope>NUCLEOTIDE SEQUENCE [LARGE SCALE GENOMIC DNA]</scope>
    <source>
        <strain evidence="4 5">CGMCC 4.3143</strain>
    </source>
</reference>
<dbReference type="RefSeq" id="WP_093082964.1">
    <property type="nucleotide sequence ID" value="NZ_FNBE01000007.1"/>
</dbReference>
<organism evidence="4 5">
    <name type="scientific">Pseudonocardia oroxyli</name>
    <dbReference type="NCBI Taxonomy" id="366584"/>
    <lineage>
        <taxon>Bacteria</taxon>
        <taxon>Bacillati</taxon>
        <taxon>Actinomycetota</taxon>
        <taxon>Actinomycetes</taxon>
        <taxon>Pseudonocardiales</taxon>
        <taxon>Pseudonocardiaceae</taxon>
        <taxon>Pseudonocardia</taxon>
    </lineage>
</organism>
<dbReference type="InterPro" id="IPR036856">
    <property type="entry name" value="Ald_Oxase/Xan_DH_a/b_sf"/>
</dbReference>
<protein>
    <submittedName>
        <fullName evidence="4">Xanthine dehydrogenase YagR molybdenum-binding subunit</fullName>
    </submittedName>
</protein>
<keyword evidence="2" id="KW-0560">Oxidoreductase</keyword>
<dbReference type="GO" id="GO:0005506">
    <property type="term" value="F:iron ion binding"/>
    <property type="evidence" value="ECO:0007669"/>
    <property type="project" value="InterPro"/>
</dbReference>
<keyword evidence="5" id="KW-1185">Reference proteome</keyword>